<dbReference type="Pfam" id="PF09537">
    <property type="entry name" value="DUF2383"/>
    <property type="match status" value="1"/>
</dbReference>
<evidence type="ECO:0000313" key="3">
    <source>
        <dbReference type="Proteomes" id="UP000190774"/>
    </source>
</evidence>
<dbReference type="STRING" id="48467.SAMN02745166_04931"/>
<dbReference type="InterPro" id="IPR016920">
    <property type="entry name" value="UCP029477"/>
</dbReference>
<reference evidence="3" key="1">
    <citation type="submission" date="2017-02" db="EMBL/GenBank/DDBJ databases">
        <authorList>
            <person name="Varghese N."/>
            <person name="Submissions S."/>
        </authorList>
    </citation>
    <scope>NUCLEOTIDE SEQUENCE [LARGE SCALE GENOMIC DNA]</scope>
    <source>
        <strain evidence="3">ATCC 700200</strain>
    </source>
</reference>
<organism evidence="2 3">
    <name type="scientific">Prosthecobacter debontii</name>
    <dbReference type="NCBI Taxonomy" id="48467"/>
    <lineage>
        <taxon>Bacteria</taxon>
        <taxon>Pseudomonadati</taxon>
        <taxon>Verrucomicrobiota</taxon>
        <taxon>Verrucomicrobiia</taxon>
        <taxon>Verrucomicrobiales</taxon>
        <taxon>Verrucomicrobiaceae</taxon>
        <taxon>Prosthecobacter</taxon>
    </lineage>
</organism>
<dbReference type="InterPro" id="IPR012347">
    <property type="entry name" value="Ferritin-like"/>
</dbReference>
<sequence length="159" mass="17549">MGRRCRDERLPMSTISTLNNLIETLKDGQAGFRAAAEDITDSRLKKLFSEYSLQRSRFAGELQSLVQSLGESDPANSGSVAGAVHRGWINLKAALMSKDEHAVLAECERGEDVAVAAYRKVMDDPDLPANVRATVEKQFAEVKTTHDHVRNLRDSLVAH</sequence>
<gene>
    <name evidence="2" type="ORF">SAMN02745166_04931</name>
</gene>
<dbReference type="NCBIfam" id="TIGR02284">
    <property type="entry name" value="PA2169 family four-helix-bundle protein"/>
    <property type="match status" value="1"/>
</dbReference>
<keyword evidence="3" id="KW-1185">Reference proteome</keyword>
<dbReference type="EMBL" id="FUYE01000027">
    <property type="protein sequence ID" value="SKB08403.1"/>
    <property type="molecule type" value="Genomic_DNA"/>
</dbReference>
<protein>
    <recommendedName>
        <fullName evidence="1">DUF2383 domain-containing protein</fullName>
    </recommendedName>
</protein>
<dbReference type="Gene3D" id="1.20.1260.10">
    <property type="match status" value="1"/>
</dbReference>
<dbReference type="AlphaFoldDB" id="A0A1T4Z3G2"/>
<name>A0A1T4Z3G2_9BACT</name>
<proteinExistence type="predicted"/>
<dbReference type="InterPro" id="IPR019052">
    <property type="entry name" value="DUF2383"/>
</dbReference>
<evidence type="ECO:0000313" key="2">
    <source>
        <dbReference type="EMBL" id="SKB08403.1"/>
    </source>
</evidence>
<dbReference type="PIRSF" id="PIRSF029477">
    <property type="entry name" value="UCP029477"/>
    <property type="match status" value="1"/>
</dbReference>
<dbReference type="InterPro" id="IPR011971">
    <property type="entry name" value="CHP02284"/>
</dbReference>
<accession>A0A1T4Z3G2</accession>
<evidence type="ECO:0000259" key="1">
    <source>
        <dbReference type="Pfam" id="PF09537"/>
    </source>
</evidence>
<dbReference type="Proteomes" id="UP000190774">
    <property type="component" value="Unassembled WGS sequence"/>
</dbReference>
<feature type="domain" description="DUF2383" evidence="1">
    <location>
        <begin position="14"/>
        <end position="123"/>
    </location>
</feature>